<evidence type="ECO:0000313" key="4">
    <source>
        <dbReference type="EMBL" id="RLU26620.1"/>
    </source>
</evidence>
<accession>A0A3L8E1L6</accession>
<protein>
    <recommendedName>
        <fullName evidence="3">Sulfotransferase domain-containing protein</fullName>
    </recommendedName>
</protein>
<dbReference type="InterPro" id="IPR027417">
    <property type="entry name" value="P-loop_NTPase"/>
</dbReference>
<evidence type="ECO:0000256" key="2">
    <source>
        <dbReference type="ARBA" id="ARBA00022679"/>
    </source>
</evidence>
<evidence type="ECO:0000313" key="5">
    <source>
        <dbReference type="Proteomes" id="UP000279307"/>
    </source>
</evidence>
<dbReference type="AlphaFoldDB" id="A0A3L8E1L6"/>
<comment type="caution">
    <text evidence="4">The sequence shown here is derived from an EMBL/GenBank/DDBJ whole genome shotgun (WGS) entry which is preliminary data.</text>
</comment>
<gene>
    <name evidence="4" type="ORF">DMN91_000416</name>
</gene>
<comment type="similarity">
    <text evidence="1">Belongs to the sulfotransferase 1 family.</text>
</comment>
<sequence>MLFEDLNVERVTGEPAGELLKLLPNNVRGFVKIGKKKWFMPYKYAEKGEKIYNFETRPDDTWIVTYPRSGTTVTQELIWLVANDLNFDEAYRRSLFDRFPFVDLSIIRDGHVFADYSPNDHAMIQQCVERARDLPSPRFIKSHLPLDLLPTVVNNTCKIIYVARNPKDVVASFYKFQKNHKLLQYQGTFEQFCNYFMTNHICYCPFWEHVKEGWAMKHRPNTLFLFYEDLIKDLPGNIRKLAEFFGKTYSDEQIAKLAEHVNIDNFRKNPMINQAAPGSPLKPEDFIRQGKTGGWAEVFTPELEKRFDKWIADNLKDTDLRFPS</sequence>
<dbReference type="Proteomes" id="UP000279307">
    <property type="component" value="Chromosome 1"/>
</dbReference>
<proteinExistence type="inferred from homology"/>
<reference evidence="4 5" key="1">
    <citation type="journal article" date="2018" name="Genome Res.">
        <title>The genomic architecture and molecular evolution of ant odorant receptors.</title>
        <authorList>
            <person name="McKenzie S.K."/>
            <person name="Kronauer D.J.C."/>
        </authorList>
    </citation>
    <scope>NUCLEOTIDE SEQUENCE [LARGE SCALE GENOMIC DNA]</scope>
    <source>
        <strain evidence="4">Clonal line C1</strain>
    </source>
</reference>
<evidence type="ECO:0000259" key="3">
    <source>
        <dbReference type="Pfam" id="PF00685"/>
    </source>
</evidence>
<organism evidence="4 5">
    <name type="scientific">Ooceraea biroi</name>
    <name type="common">Clonal raider ant</name>
    <name type="synonym">Cerapachys biroi</name>
    <dbReference type="NCBI Taxonomy" id="2015173"/>
    <lineage>
        <taxon>Eukaryota</taxon>
        <taxon>Metazoa</taxon>
        <taxon>Ecdysozoa</taxon>
        <taxon>Arthropoda</taxon>
        <taxon>Hexapoda</taxon>
        <taxon>Insecta</taxon>
        <taxon>Pterygota</taxon>
        <taxon>Neoptera</taxon>
        <taxon>Endopterygota</taxon>
        <taxon>Hymenoptera</taxon>
        <taxon>Apocrita</taxon>
        <taxon>Aculeata</taxon>
        <taxon>Formicoidea</taxon>
        <taxon>Formicidae</taxon>
        <taxon>Dorylinae</taxon>
        <taxon>Ooceraea</taxon>
    </lineage>
</organism>
<dbReference type="InterPro" id="IPR000863">
    <property type="entry name" value="Sulfotransferase_dom"/>
</dbReference>
<keyword evidence="2" id="KW-0808">Transferase</keyword>
<dbReference type="GO" id="GO:0008146">
    <property type="term" value="F:sulfotransferase activity"/>
    <property type="evidence" value="ECO:0007669"/>
    <property type="project" value="InterPro"/>
</dbReference>
<evidence type="ECO:0000256" key="1">
    <source>
        <dbReference type="ARBA" id="ARBA00005771"/>
    </source>
</evidence>
<dbReference type="EMBL" id="QOIP01000001">
    <property type="protein sequence ID" value="RLU26620.1"/>
    <property type="molecule type" value="Genomic_DNA"/>
</dbReference>
<dbReference type="Pfam" id="PF00685">
    <property type="entry name" value="Sulfotransfer_1"/>
    <property type="match status" value="1"/>
</dbReference>
<dbReference type="SUPFAM" id="SSF52540">
    <property type="entry name" value="P-loop containing nucleoside triphosphate hydrolases"/>
    <property type="match status" value="1"/>
</dbReference>
<feature type="domain" description="Sulfotransferase" evidence="3">
    <location>
        <begin position="58"/>
        <end position="318"/>
    </location>
</feature>
<dbReference type="PANTHER" id="PTHR11783">
    <property type="entry name" value="SULFOTRANSFERASE SULT"/>
    <property type="match status" value="1"/>
</dbReference>
<dbReference type="OrthoDB" id="205623at2759"/>
<name>A0A3L8E1L6_OOCBI</name>
<dbReference type="Gene3D" id="3.40.50.300">
    <property type="entry name" value="P-loop containing nucleotide triphosphate hydrolases"/>
    <property type="match status" value="1"/>
</dbReference>